<name>A0A6S7IGD6_PARCT</name>
<keyword evidence="3" id="KW-1185">Reference proteome</keyword>
<protein>
    <submittedName>
        <fullName evidence="2">Uncharacterized protein</fullName>
    </submittedName>
</protein>
<comment type="caution">
    <text evidence="2">The sequence shown here is derived from an EMBL/GenBank/DDBJ whole genome shotgun (WGS) entry which is preliminary data.</text>
</comment>
<proteinExistence type="predicted"/>
<feature type="compositionally biased region" description="Polar residues" evidence="1">
    <location>
        <begin position="191"/>
        <end position="201"/>
    </location>
</feature>
<dbReference type="Proteomes" id="UP001152795">
    <property type="component" value="Unassembled WGS sequence"/>
</dbReference>
<evidence type="ECO:0000313" key="2">
    <source>
        <dbReference type="EMBL" id="CAB4016756.1"/>
    </source>
</evidence>
<organism evidence="2 3">
    <name type="scientific">Paramuricea clavata</name>
    <name type="common">Red gorgonian</name>
    <name type="synonym">Violescent sea-whip</name>
    <dbReference type="NCBI Taxonomy" id="317549"/>
    <lineage>
        <taxon>Eukaryota</taxon>
        <taxon>Metazoa</taxon>
        <taxon>Cnidaria</taxon>
        <taxon>Anthozoa</taxon>
        <taxon>Octocorallia</taxon>
        <taxon>Malacalcyonacea</taxon>
        <taxon>Plexauridae</taxon>
        <taxon>Paramuricea</taxon>
    </lineage>
</organism>
<gene>
    <name evidence="2" type="ORF">PACLA_8A015123</name>
</gene>
<reference evidence="2" key="1">
    <citation type="submission" date="2020-04" db="EMBL/GenBank/DDBJ databases">
        <authorList>
            <person name="Alioto T."/>
            <person name="Alioto T."/>
            <person name="Gomez Garrido J."/>
        </authorList>
    </citation>
    <scope>NUCLEOTIDE SEQUENCE</scope>
    <source>
        <strain evidence="2">A484AB</strain>
    </source>
</reference>
<feature type="region of interest" description="Disordered" evidence="1">
    <location>
        <begin position="177"/>
        <end position="202"/>
    </location>
</feature>
<dbReference type="EMBL" id="CACRXK020009243">
    <property type="protein sequence ID" value="CAB4016756.1"/>
    <property type="molecule type" value="Genomic_DNA"/>
</dbReference>
<evidence type="ECO:0000313" key="3">
    <source>
        <dbReference type="Proteomes" id="UP001152795"/>
    </source>
</evidence>
<accession>A0A6S7IGD6</accession>
<dbReference type="AlphaFoldDB" id="A0A6S7IGD6"/>
<evidence type="ECO:0000256" key="1">
    <source>
        <dbReference type="SAM" id="MobiDB-lite"/>
    </source>
</evidence>
<dbReference type="OrthoDB" id="5992265at2759"/>
<sequence>MNENIFQFRVQGQKRPNIIEIELVLITKSKYSECSSMLLLIRWESAYDCRSENCLDYDNKEYIPLLDRFLLSGVTVNDTVYLRRDDCCKEDENQGTISYSLPTADVHTASGPVIIHGPDLINGYQDDDFFLGVITNVHNKQGTIVLVNDEPGIYYCKLSYNGIELVSSSVNIVTNTPNQNKETSHNHAKEFSNSIATGESSTKLESHKKYPASVSITFSSEMWQTGYTS</sequence>